<reference evidence="2 3" key="1">
    <citation type="journal article" date="2013" name="Proc. Natl. Acad. Sci. U.S.A.">
        <title>The king cobra genome reveals dynamic gene evolution and adaptation in the snake venom system.</title>
        <authorList>
            <person name="Vonk F.J."/>
            <person name="Casewell N.R."/>
            <person name="Henkel C.V."/>
            <person name="Heimberg A.M."/>
            <person name="Jansen H.J."/>
            <person name="McCleary R.J."/>
            <person name="Kerkkamp H.M."/>
            <person name="Vos R.A."/>
            <person name="Guerreiro I."/>
            <person name="Calvete J.J."/>
            <person name="Wuster W."/>
            <person name="Woods A.E."/>
            <person name="Logan J.M."/>
            <person name="Harrison R.A."/>
            <person name="Castoe T.A."/>
            <person name="de Koning A.P."/>
            <person name="Pollock D.D."/>
            <person name="Yandell M."/>
            <person name="Calderon D."/>
            <person name="Renjifo C."/>
            <person name="Currier R.B."/>
            <person name="Salgado D."/>
            <person name="Pla D."/>
            <person name="Sanz L."/>
            <person name="Hyder A.S."/>
            <person name="Ribeiro J.M."/>
            <person name="Arntzen J.W."/>
            <person name="van den Thillart G.E."/>
            <person name="Boetzer M."/>
            <person name="Pirovano W."/>
            <person name="Dirks R.P."/>
            <person name="Spaink H.P."/>
            <person name="Duboule D."/>
            <person name="McGlinn E."/>
            <person name="Kini R.M."/>
            <person name="Richardson M.K."/>
        </authorList>
    </citation>
    <scope>NUCLEOTIDE SEQUENCE</scope>
    <source>
        <tissue evidence="2">Blood</tissue>
    </source>
</reference>
<gene>
    <name evidence="2" type="ORF">L345_02286</name>
</gene>
<evidence type="ECO:0000256" key="1">
    <source>
        <dbReference type="SAM" id="MobiDB-lite"/>
    </source>
</evidence>
<dbReference type="Proteomes" id="UP000018936">
    <property type="component" value="Unassembled WGS sequence"/>
</dbReference>
<comment type="caution">
    <text evidence="2">The sequence shown here is derived from an EMBL/GenBank/DDBJ whole genome shotgun (WGS) entry which is preliminary data.</text>
</comment>
<feature type="compositionally biased region" description="Basic and acidic residues" evidence="1">
    <location>
        <begin position="15"/>
        <end position="24"/>
    </location>
</feature>
<accession>V8PDA2</accession>
<dbReference type="AlphaFoldDB" id="V8PDA2"/>
<dbReference type="Gene3D" id="1.10.20.10">
    <property type="entry name" value="Histone, subunit A"/>
    <property type="match status" value="1"/>
</dbReference>
<evidence type="ECO:0000313" key="3">
    <source>
        <dbReference type="Proteomes" id="UP000018936"/>
    </source>
</evidence>
<evidence type="ECO:0000313" key="2">
    <source>
        <dbReference type="EMBL" id="ETE71887.1"/>
    </source>
</evidence>
<dbReference type="InterPro" id="IPR009072">
    <property type="entry name" value="Histone-fold"/>
</dbReference>
<name>V8PDA2_OPHHA</name>
<proteinExistence type="predicted"/>
<dbReference type="EMBL" id="AZIM01000297">
    <property type="protein sequence ID" value="ETE71887.1"/>
    <property type="molecule type" value="Genomic_DNA"/>
</dbReference>
<sequence length="152" mass="17558">MSAPQPPCCCPAPRRSPEEAASRERRWRCHPSQRALQEIQKNQQSTGFLIPKLSFVQFAMYILLSNIREAIIFFNNFNQFLPLVKTQWGKKQSIKLITLAMQQSSPTFGPSEELYRWLLLAAKFRMKNVEPLQDECLKNTILNGTLVNFKAL</sequence>
<dbReference type="GO" id="GO:0046982">
    <property type="term" value="F:protein heterodimerization activity"/>
    <property type="evidence" value="ECO:0007669"/>
    <property type="project" value="InterPro"/>
</dbReference>
<protein>
    <submittedName>
        <fullName evidence="2">Uncharacterized protein</fullName>
    </submittedName>
</protein>
<feature type="non-terminal residue" evidence="2">
    <location>
        <position position="1"/>
    </location>
</feature>
<feature type="region of interest" description="Disordered" evidence="1">
    <location>
        <begin position="1"/>
        <end position="25"/>
    </location>
</feature>
<organism evidence="2 3">
    <name type="scientific">Ophiophagus hannah</name>
    <name type="common">King cobra</name>
    <name type="synonym">Naja hannah</name>
    <dbReference type="NCBI Taxonomy" id="8665"/>
    <lineage>
        <taxon>Eukaryota</taxon>
        <taxon>Metazoa</taxon>
        <taxon>Chordata</taxon>
        <taxon>Craniata</taxon>
        <taxon>Vertebrata</taxon>
        <taxon>Euteleostomi</taxon>
        <taxon>Lepidosauria</taxon>
        <taxon>Squamata</taxon>
        <taxon>Bifurcata</taxon>
        <taxon>Unidentata</taxon>
        <taxon>Episquamata</taxon>
        <taxon>Toxicofera</taxon>
        <taxon>Serpentes</taxon>
        <taxon>Colubroidea</taxon>
        <taxon>Elapidae</taxon>
        <taxon>Elapinae</taxon>
        <taxon>Ophiophagus</taxon>
    </lineage>
</organism>
<keyword evidence="3" id="KW-1185">Reference proteome</keyword>